<gene>
    <name evidence="3" type="primary">ilvB1</name>
    <name evidence="3" type="ORF">NCTC13193_01251</name>
</gene>
<evidence type="ECO:0000313" key="3">
    <source>
        <dbReference type="EMBL" id="VEI64762.1"/>
    </source>
</evidence>
<dbReference type="PANTHER" id="PTHR18968:SF129">
    <property type="entry name" value="ACETOLACTATE SYNTHASE"/>
    <property type="match status" value="1"/>
</dbReference>
<proteinExistence type="inferred from homology"/>
<dbReference type="InterPro" id="IPR012001">
    <property type="entry name" value="Thiamin_PyroP_enz_TPP-bd_dom"/>
</dbReference>
<keyword evidence="3" id="KW-0808">Transferase</keyword>
<accession>A0A3S4YNJ5</accession>
<reference evidence="3 4" key="1">
    <citation type="submission" date="2018-12" db="EMBL/GenBank/DDBJ databases">
        <authorList>
            <consortium name="Pathogen Informatics"/>
        </authorList>
    </citation>
    <scope>NUCLEOTIDE SEQUENCE [LARGE SCALE GENOMIC DNA]</scope>
    <source>
        <strain evidence="3 4">NCTC13193</strain>
    </source>
</reference>
<dbReference type="Gene3D" id="3.40.50.970">
    <property type="match status" value="1"/>
</dbReference>
<dbReference type="SUPFAM" id="SSF52518">
    <property type="entry name" value="Thiamin diphosphate-binding fold (THDP-binding)"/>
    <property type="match status" value="1"/>
</dbReference>
<dbReference type="GO" id="GO:0009097">
    <property type="term" value="P:isoleucine biosynthetic process"/>
    <property type="evidence" value="ECO:0007669"/>
    <property type="project" value="TreeGrafter"/>
</dbReference>
<dbReference type="Proteomes" id="UP000270487">
    <property type="component" value="Chromosome"/>
</dbReference>
<name>A0A3S4YNJ5_SERFO</name>
<organism evidence="3 4">
    <name type="scientific">Serratia fonticola</name>
    <dbReference type="NCBI Taxonomy" id="47917"/>
    <lineage>
        <taxon>Bacteria</taxon>
        <taxon>Pseudomonadati</taxon>
        <taxon>Pseudomonadota</taxon>
        <taxon>Gammaproteobacteria</taxon>
        <taxon>Enterobacterales</taxon>
        <taxon>Yersiniaceae</taxon>
        <taxon>Serratia</taxon>
    </lineage>
</organism>
<evidence type="ECO:0000259" key="2">
    <source>
        <dbReference type="Pfam" id="PF02776"/>
    </source>
</evidence>
<sequence length="178" mass="19793">MSTKQKNVAEFIVDCLEAEGVKYVFGIPGEENIKFVRAITASEKIRFILVRHEQAASFMADIYGRLTGKAGVCTATLGPGAINLLLGVADAQTDSTPLVAISAQVGLNRIYKESHQIVDLVSMFKPVTKWADTIYSPNQCLKWFAKLLRSRRKSDLVQLILPSHKILKQLKYPLTMLL</sequence>
<dbReference type="InterPro" id="IPR045229">
    <property type="entry name" value="TPP_enz"/>
</dbReference>
<dbReference type="EC" id="2.2.1.6" evidence="3"/>
<dbReference type="GO" id="GO:0050660">
    <property type="term" value="F:flavin adenine dinucleotide binding"/>
    <property type="evidence" value="ECO:0007669"/>
    <property type="project" value="TreeGrafter"/>
</dbReference>
<evidence type="ECO:0000256" key="1">
    <source>
        <dbReference type="ARBA" id="ARBA00007812"/>
    </source>
</evidence>
<dbReference type="EMBL" id="LR134492">
    <property type="protein sequence ID" value="VEI64762.1"/>
    <property type="molecule type" value="Genomic_DNA"/>
</dbReference>
<dbReference type="GO" id="GO:0003984">
    <property type="term" value="F:acetolactate synthase activity"/>
    <property type="evidence" value="ECO:0007669"/>
    <property type="project" value="UniProtKB-EC"/>
</dbReference>
<feature type="domain" description="Thiamine pyrophosphate enzyme N-terminal TPP-binding" evidence="2">
    <location>
        <begin position="7"/>
        <end position="122"/>
    </location>
</feature>
<dbReference type="AlphaFoldDB" id="A0A3S4YNJ5"/>
<dbReference type="InterPro" id="IPR029061">
    <property type="entry name" value="THDP-binding"/>
</dbReference>
<dbReference type="GO" id="GO:0005948">
    <property type="term" value="C:acetolactate synthase complex"/>
    <property type="evidence" value="ECO:0007669"/>
    <property type="project" value="TreeGrafter"/>
</dbReference>
<dbReference type="FunFam" id="3.40.50.970:FF:000007">
    <property type="entry name" value="Acetolactate synthase"/>
    <property type="match status" value="1"/>
</dbReference>
<comment type="similarity">
    <text evidence="1">Belongs to the TPP enzyme family.</text>
</comment>
<dbReference type="GO" id="GO:0030976">
    <property type="term" value="F:thiamine pyrophosphate binding"/>
    <property type="evidence" value="ECO:0007669"/>
    <property type="project" value="InterPro"/>
</dbReference>
<dbReference type="Pfam" id="PF02776">
    <property type="entry name" value="TPP_enzyme_N"/>
    <property type="match status" value="1"/>
</dbReference>
<dbReference type="GO" id="GO:0009099">
    <property type="term" value="P:L-valine biosynthetic process"/>
    <property type="evidence" value="ECO:0007669"/>
    <property type="project" value="TreeGrafter"/>
</dbReference>
<dbReference type="PANTHER" id="PTHR18968">
    <property type="entry name" value="THIAMINE PYROPHOSPHATE ENZYMES"/>
    <property type="match status" value="1"/>
</dbReference>
<protein>
    <submittedName>
        <fullName evidence="3">Acetolactate synthase large subunit IlvB1</fullName>
        <ecNumber evidence="3">2.2.1.6</ecNumber>
    </submittedName>
</protein>
<evidence type="ECO:0000313" key="4">
    <source>
        <dbReference type="Proteomes" id="UP000270487"/>
    </source>
</evidence>
<dbReference type="CDD" id="cd07035">
    <property type="entry name" value="TPP_PYR_POX_like"/>
    <property type="match status" value="1"/>
</dbReference>